<feature type="active site" description="Charge relay system" evidence="5">
    <location>
        <position position="174"/>
    </location>
</feature>
<dbReference type="RefSeq" id="WP_189222267.1">
    <property type="nucleotide sequence ID" value="NZ_BMRG01000002.1"/>
</dbReference>
<evidence type="ECO:0000313" key="10">
    <source>
        <dbReference type="EMBL" id="GGP43906.1"/>
    </source>
</evidence>
<dbReference type="PANTHER" id="PTHR43806">
    <property type="entry name" value="PEPTIDASE S8"/>
    <property type="match status" value="1"/>
</dbReference>
<evidence type="ECO:0000256" key="3">
    <source>
        <dbReference type="ARBA" id="ARBA00022801"/>
    </source>
</evidence>
<dbReference type="InterPro" id="IPR023827">
    <property type="entry name" value="Peptidase_S8_Asp-AS"/>
</dbReference>
<feature type="active site" description="Charge relay system" evidence="5">
    <location>
        <position position="229"/>
    </location>
</feature>
<keyword evidence="3 5" id="KW-0378">Hydrolase</keyword>
<dbReference type="InterPro" id="IPR015500">
    <property type="entry name" value="Peptidase_S8_subtilisin-rel"/>
</dbReference>
<dbReference type="InterPro" id="IPR000209">
    <property type="entry name" value="Peptidase_S8/S53_dom"/>
</dbReference>
<evidence type="ECO:0000256" key="6">
    <source>
        <dbReference type="RuleBase" id="RU003355"/>
    </source>
</evidence>
<evidence type="ECO:0000256" key="4">
    <source>
        <dbReference type="ARBA" id="ARBA00022825"/>
    </source>
</evidence>
<name>A0A918ECZ4_9PSEU</name>
<dbReference type="Gene3D" id="3.40.50.200">
    <property type="entry name" value="Peptidase S8/S53 domain"/>
    <property type="match status" value="1"/>
</dbReference>
<feature type="active site" description="Charge relay system" evidence="5">
    <location>
        <position position="479"/>
    </location>
</feature>
<dbReference type="Pfam" id="PF00082">
    <property type="entry name" value="Peptidase_S8"/>
    <property type="match status" value="1"/>
</dbReference>
<evidence type="ECO:0000256" key="7">
    <source>
        <dbReference type="SAM" id="MobiDB-lite"/>
    </source>
</evidence>
<keyword evidence="8" id="KW-0732">Signal</keyword>
<dbReference type="PROSITE" id="PS51892">
    <property type="entry name" value="SUBTILASE"/>
    <property type="match status" value="1"/>
</dbReference>
<feature type="domain" description="Peptidase S8/S53" evidence="9">
    <location>
        <begin position="166"/>
        <end position="561"/>
    </location>
</feature>
<dbReference type="InterPro" id="IPR023828">
    <property type="entry name" value="Peptidase_S8_Ser-AS"/>
</dbReference>
<keyword evidence="11" id="KW-1185">Reference proteome</keyword>
<evidence type="ECO:0000256" key="5">
    <source>
        <dbReference type="PROSITE-ProRule" id="PRU01240"/>
    </source>
</evidence>
<dbReference type="EMBL" id="BMRG01000002">
    <property type="protein sequence ID" value="GGP43906.1"/>
    <property type="molecule type" value="Genomic_DNA"/>
</dbReference>
<keyword evidence="2 5" id="KW-0645">Protease</keyword>
<reference evidence="10" key="1">
    <citation type="journal article" date="2014" name="Int. J. Syst. Evol. Microbiol.">
        <title>Complete genome sequence of Corynebacterium casei LMG S-19264T (=DSM 44701T), isolated from a smear-ripened cheese.</title>
        <authorList>
            <consortium name="US DOE Joint Genome Institute (JGI-PGF)"/>
            <person name="Walter F."/>
            <person name="Albersmeier A."/>
            <person name="Kalinowski J."/>
            <person name="Ruckert C."/>
        </authorList>
    </citation>
    <scope>NUCLEOTIDE SEQUENCE</scope>
    <source>
        <strain evidence="10">JCM 3313</strain>
    </source>
</reference>
<dbReference type="PROSITE" id="PS00136">
    <property type="entry name" value="SUBTILASE_ASP"/>
    <property type="match status" value="1"/>
</dbReference>
<sequence>MRRRRTVRPALALAGAVALAGALAQPAGAAQETTEYTVLVEDGAGRDAALAAVRAAGGRVTKENTAVGLLTVQAPVSGFAQRVSASEAVLGAAAVRPVGHAPTASGPGNRDWREVEQENAATAGAAAAARKSAPASTAGSDPLDSYLWGLRTVRSDIARAKQAGDKRVHVGIIDTGVDGTHPDIAPNFDRGLSRNFTIDMPTDPDGGAFDGPCEFRGCVDPADHDDNGHGTHVAGTIGAAANGSGLSGVAPNVSLVNIRAGQDSGSFFLQPVVDAITYGADAGLDVINMSFYVDPWYMNCVNDPTATPEEQLAQRTTIAAVQRALNYAHRKGVTLIGAGGNNHEDLGKPRPDTASPNYPPGHNRPRPVDNSCLTLPTEGDHVISISALGPSLGKADYSNYGTEQTTLSAPGGYFRDGLGTDWYRTNENLILSTYPRNVALAEGAIDEAGNITPAGEAAGVKKDCRADSCGYYQYLQGTSMAAPHAAGVAALVVSQYGKKDKAHQGTLTLDPDKVLKVLTRTASPRACPVPRTVSYVPVGRTPEFDATCEGDTKFNGFYGYGIVDAYGAVTRGGGFL</sequence>
<evidence type="ECO:0000256" key="1">
    <source>
        <dbReference type="ARBA" id="ARBA00011073"/>
    </source>
</evidence>
<dbReference type="InterPro" id="IPR036852">
    <property type="entry name" value="Peptidase_S8/S53_dom_sf"/>
</dbReference>
<dbReference type="SUPFAM" id="SSF52743">
    <property type="entry name" value="Subtilisin-like"/>
    <property type="match status" value="1"/>
</dbReference>
<feature type="compositionally biased region" description="Basic and acidic residues" evidence="7">
    <location>
        <begin position="342"/>
        <end position="351"/>
    </location>
</feature>
<feature type="compositionally biased region" description="Low complexity" evidence="7">
    <location>
        <begin position="120"/>
        <end position="139"/>
    </location>
</feature>
<dbReference type="AlphaFoldDB" id="A0A918ECZ4"/>
<gene>
    <name evidence="10" type="ORF">GCM10010185_14500</name>
</gene>
<dbReference type="PANTHER" id="PTHR43806:SF11">
    <property type="entry name" value="CEREVISIN-RELATED"/>
    <property type="match status" value="1"/>
</dbReference>
<evidence type="ECO:0000256" key="2">
    <source>
        <dbReference type="ARBA" id="ARBA00022670"/>
    </source>
</evidence>
<feature type="chain" id="PRO_5038069825" evidence="8">
    <location>
        <begin position="30"/>
        <end position="576"/>
    </location>
</feature>
<dbReference type="Proteomes" id="UP000639606">
    <property type="component" value="Unassembled WGS sequence"/>
</dbReference>
<feature type="region of interest" description="Disordered" evidence="7">
    <location>
        <begin position="338"/>
        <end position="366"/>
    </location>
</feature>
<feature type="region of interest" description="Disordered" evidence="7">
    <location>
        <begin position="117"/>
        <end position="141"/>
    </location>
</feature>
<evidence type="ECO:0000313" key="11">
    <source>
        <dbReference type="Proteomes" id="UP000639606"/>
    </source>
</evidence>
<proteinExistence type="inferred from homology"/>
<dbReference type="GO" id="GO:0004252">
    <property type="term" value="F:serine-type endopeptidase activity"/>
    <property type="evidence" value="ECO:0007669"/>
    <property type="project" value="UniProtKB-UniRule"/>
</dbReference>
<feature type="signal peptide" evidence="8">
    <location>
        <begin position="1"/>
        <end position="29"/>
    </location>
</feature>
<evidence type="ECO:0000256" key="8">
    <source>
        <dbReference type="SAM" id="SignalP"/>
    </source>
</evidence>
<protein>
    <submittedName>
        <fullName evidence="10">Serine protease</fullName>
    </submittedName>
</protein>
<dbReference type="PROSITE" id="PS00137">
    <property type="entry name" value="SUBTILASE_HIS"/>
    <property type="match status" value="1"/>
</dbReference>
<comment type="caution">
    <text evidence="10">The sequence shown here is derived from an EMBL/GenBank/DDBJ whole genome shotgun (WGS) entry which is preliminary data.</text>
</comment>
<accession>A0A918ECZ4</accession>
<dbReference type="GO" id="GO:0006508">
    <property type="term" value="P:proteolysis"/>
    <property type="evidence" value="ECO:0007669"/>
    <property type="project" value="UniProtKB-KW"/>
</dbReference>
<dbReference type="InterPro" id="IPR022398">
    <property type="entry name" value="Peptidase_S8_His-AS"/>
</dbReference>
<reference evidence="10" key="2">
    <citation type="submission" date="2020-09" db="EMBL/GenBank/DDBJ databases">
        <authorList>
            <person name="Sun Q."/>
            <person name="Ohkuma M."/>
        </authorList>
    </citation>
    <scope>NUCLEOTIDE SEQUENCE</scope>
    <source>
        <strain evidence="10">JCM 3313</strain>
    </source>
</reference>
<dbReference type="InterPro" id="IPR050131">
    <property type="entry name" value="Peptidase_S8_subtilisin-like"/>
</dbReference>
<dbReference type="PROSITE" id="PS00138">
    <property type="entry name" value="SUBTILASE_SER"/>
    <property type="match status" value="1"/>
</dbReference>
<comment type="similarity">
    <text evidence="1 5 6">Belongs to the peptidase S8 family.</text>
</comment>
<evidence type="ECO:0000259" key="9">
    <source>
        <dbReference type="Pfam" id="PF00082"/>
    </source>
</evidence>
<keyword evidence="4 5" id="KW-0720">Serine protease</keyword>
<dbReference type="PRINTS" id="PR00723">
    <property type="entry name" value="SUBTILISIN"/>
</dbReference>
<organism evidence="10 11">
    <name type="scientific">Saccharothrix coeruleofusca</name>
    <dbReference type="NCBI Taxonomy" id="33919"/>
    <lineage>
        <taxon>Bacteria</taxon>
        <taxon>Bacillati</taxon>
        <taxon>Actinomycetota</taxon>
        <taxon>Actinomycetes</taxon>
        <taxon>Pseudonocardiales</taxon>
        <taxon>Pseudonocardiaceae</taxon>
        <taxon>Saccharothrix</taxon>
    </lineage>
</organism>